<keyword evidence="2" id="KW-1185">Reference proteome</keyword>
<name>A0AAN9KHE8_CANGL</name>
<sequence length="272" mass="30454">MACSKEPMGIDVSGVVDRPTAHNIFKALASDQESISFPQLSEERILRIGSNNKRPVLKWENNMAWPGKLTLTDKAIYFESVGVLREKRAMRLDLTYDGLWVEKAKVGPLGSALFDSAVSISSGSDEVITLHKFIREHVPDDSDELLFNVYGAHKGKDRATTSAINGITRLQILQYLRKLLDDPTKLVQFSYLHNAPHGDVVLQTLVVNYRGGPLVTGFVNTPSQPETQSSDEITMLNYAQGPLREEFPCNYDDQNRHLTGLYVLDKEDRAHP</sequence>
<reference evidence="1 2" key="1">
    <citation type="submission" date="2024-01" db="EMBL/GenBank/DDBJ databases">
        <title>The genomes of 5 underutilized Papilionoideae crops provide insights into root nodulation and disease resistanc.</title>
        <authorList>
            <person name="Jiang F."/>
        </authorList>
    </citation>
    <scope>NUCLEOTIDE SEQUENCE [LARGE SCALE GENOMIC DNA]</scope>
    <source>
        <strain evidence="1">LVBAO_FW01</strain>
        <tissue evidence="1">Leaves</tissue>
    </source>
</reference>
<evidence type="ECO:0000313" key="2">
    <source>
        <dbReference type="Proteomes" id="UP001367508"/>
    </source>
</evidence>
<dbReference type="EMBL" id="JAYMYQ010000008">
    <property type="protein sequence ID" value="KAK7315789.1"/>
    <property type="molecule type" value="Genomic_DNA"/>
</dbReference>
<gene>
    <name evidence="1" type="ORF">VNO77_34366</name>
</gene>
<organism evidence="1 2">
    <name type="scientific">Canavalia gladiata</name>
    <name type="common">Sword bean</name>
    <name type="synonym">Dolichos gladiatus</name>
    <dbReference type="NCBI Taxonomy" id="3824"/>
    <lineage>
        <taxon>Eukaryota</taxon>
        <taxon>Viridiplantae</taxon>
        <taxon>Streptophyta</taxon>
        <taxon>Embryophyta</taxon>
        <taxon>Tracheophyta</taxon>
        <taxon>Spermatophyta</taxon>
        <taxon>Magnoliopsida</taxon>
        <taxon>eudicotyledons</taxon>
        <taxon>Gunneridae</taxon>
        <taxon>Pentapetalae</taxon>
        <taxon>rosids</taxon>
        <taxon>fabids</taxon>
        <taxon>Fabales</taxon>
        <taxon>Fabaceae</taxon>
        <taxon>Papilionoideae</taxon>
        <taxon>50 kb inversion clade</taxon>
        <taxon>NPAAA clade</taxon>
        <taxon>indigoferoid/millettioid clade</taxon>
        <taxon>Phaseoleae</taxon>
        <taxon>Canavalia</taxon>
    </lineage>
</organism>
<evidence type="ECO:0000313" key="1">
    <source>
        <dbReference type="EMBL" id="KAK7315789.1"/>
    </source>
</evidence>
<dbReference type="PANTHER" id="PTHR31860">
    <property type="entry name" value="HEAT-INDUCIBLE TRANSCRIPTION REPRESSOR (DUF639)-RELATED"/>
    <property type="match status" value="1"/>
</dbReference>
<protein>
    <submittedName>
        <fullName evidence="1">Uncharacterized protein</fullName>
    </submittedName>
</protein>
<comment type="caution">
    <text evidence="1">The sequence shown here is derived from an EMBL/GenBank/DDBJ whole genome shotgun (WGS) entry which is preliminary data.</text>
</comment>
<proteinExistence type="predicted"/>
<dbReference type="Proteomes" id="UP001367508">
    <property type="component" value="Unassembled WGS sequence"/>
</dbReference>
<dbReference type="AlphaFoldDB" id="A0AAN9KHE8"/>
<accession>A0AAN9KHE8</accession>
<dbReference type="PANTHER" id="PTHR31860:SF3">
    <property type="entry name" value="PROTEIN, PUTATIVE (DUF639)-RELATED"/>
    <property type="match status" value="1"/>
</dbReference>